<dbReference type="PROSITE" id="PS00028">
    <property type="entry name" value="ZINC_FINGER_C2H2_1"/>
    <property type="match status" value="1"/>
</dbReference>
<feature type="compositionally biased region" description="Gly residues" evidence="5">
    <location>
        <begin position="266"/>
        <end position="276"/>
    </location>
</feature>
<dbReference type="GO" id="GO:0046540">
    <property type="term" value="C:U4/U6 x U5 tri-snRNP complex"/>
    <property type="evidence" value="ECO:0007669"/>
    <property type="project" value="TreeGrafter"/>
</dbReference>
<dbReference type="AlphaFoldDB" id="A0A095CAM8"/>
<dbReference type="STRING" id="294750.A0A095CAM8"/>
<keyword evidence="1" id="KW-0479">Metal-binding</keyword>
<evidence type="ECO:0000256" key="3">
    <source>
        <dbReference type="ARBA" id="ARBA00022833"/>
    </source>
</evidence>
<accession>A0A095CAM8</accession>
<keyword evidence="2" id="KW-0863">Zinc-finger</keyword>
<reference evidence="7 8" key="2">
    <citation type="journal article" date="2018" name="Proc. Natl. Acad. Sci.">
        <title>RNAi is a critical determinant of centromere evolution in closely related fungi.</title>
        <authorList>
            <person name="Yadav V."/>
            <person name="Sun S."/>
            <person name="Billmyre R.B."/>
            <person name="Thimmappa B.C."/>
            <person name="Shea T."/>
            <person name="Lintner R."/>
            <person name="Bakkeren G."/>
            <person name="Cuomo C.A."/>
            <person name="Heitman J."/>
            <person name="Sanyal K."/>
        </authorList>
    </citation>
    <scope>NUCLEOTIDE SEQUENCE [LARGE SCALE GENOMIC DNA]</scope>
    <source>
        <strain evidence="7 8">R265</strain>
    </source>
</reference>
<evidence type="ECO:0000313" key="8">
    <source>
        <dbReference type="Proteomes" id="UP000029445"/>
    </source>
</evidence>
<feature type="compositionally biased region" description="Basic and acidic residues" evidence="5">
    <location>
        <begin position="185"/>
        <end position="198"/>
    </location>
</feature>
<gene>
    <name evidence="7" type="ORF">CNBG_2502</name>
</gene>
<dbReference type="OrthoDB" id="30343at2759"/>
<dbReference type="KEGG" id="cdeu:CNBG_2502"/>
<dbReference type="RefSeq" id="XP_062882534.1">
    <property type="nucleotide sequence ID" value="XM_063026579.1"/>
</dbReference>
<feature type="domain" description="C2H2-type" evidence="6">
    <location>
        <begin position="96"/>
        <end position="118"/>
    </location>
</feature>
<keyword evidence="4" id="KW-0539">Nucleus</keyword>
<dbReference type="Pfam" id="PF12171">
    <property type="entry name" value="zf-C2H2_jaz"/>
    <property type="match status" value="1"/>
</dbReference>
<evidence type="ECO:0000256" key="1">
    <source>
        <dbReference type="ARBA" id="ARBA00022723"/>
    </source>
</evidence>
<feature type="compositionally biased region" description="Basic and acidic residues" evidence="5">
    <location>
        <begin position="207"/>
        <end position="223"/>
    </location>
</feature>
<dbReference type="GO" id="GO:0000398">
    <property type="term" value="P:mRNA splicing, via spliceosome"/>
    <property type="evidence" value="ECO:0007669"/>
    <property type="project" value="InterPro"/>
</dbReference>
<name>A0A095CAM8_CRYD2</name>
<protein>
    <submittedName>
        <fullName evidence="7">U4/U6.U5 tri-snRNP component SNU23</fullName>
    </submittedName>
</protein>
<dbReference type="GO" id="GO:0008270">
    <property type="term" value="F:zinc ion binding"/>
    <property type="evidence" value="ECO:0007669"/>
    <property type="project" value="UniProtKB-KW"/>
</dbReference>
<feature type="region of interest" description="Disordered" evidence="5">
    <location>
        <begin position="1"/>
        <end position="57"/>
    </location>
</feature>
<dbReference type="GeneID" id="88178853"/>
<evidence type="ECO:0000259" key="6">
    <source>
        <dbReference type="PROSITE" id="PS00028"/>
    </source>
</evidence>
<evidence type="ECO:0000256" key="5">
    <source>
        <dbReference type="SAM" id="MobiDB-lite"/>
    </source>
</evidence>
<feature type="region of interest" description="Disordered" evidence="5">
    <location>
        <begin position="166"/>
        <end position="276"/>
    </location>
</feature>
<proteinExistence type="predicted"/>
<evidence type="ECO:0000313" key="7">
    <source>
        <dbReference type="EMBL" id="KGB76664.1"/>
    </source>
</evidence>
<reference evidence="7 8" key="1">
    <citation type="journal article" date="2011" name="MBio">
        <title>Genome variation in Cryptococcus gattii, an emerging pathogen of immunocompetent hosts.</title>
        <authorList>
            <person name="D'Souza C.A."/>
            <person name="Kronstad J.W."/>
            <person name="Taylor G."/>
            <person name="Warren R."/>
            <person name="Yuen M."/>
            <person name="Hu G."/>
            <person name="Jung W.H."/>
            <person name="Sham A."/>
            <person name="Kidd S.E."/>
            <person name="Tangen K."/>
            <person name="Lee N."/>
            <person name="Zeilmaker T."/>
            <person name="Sawkins J."/>
            <person name="McVicker G."/>
            <person name="Shah S."/>
            <person name="Gnerre S."/>
            <person name="Griggs A."/>
            <person name="Zeng Q."/>
            <person name="Bartlett K."/>
            <person name="Li W."/>
            <person name="Wang X."/>
            <person name="Heitman J."/>
            <person name="Stajich J.E."/>
            <person name="Fraser J.A."/>
            <person name="Meyer W."/>
            <person name="Carter D."/>
            <person name="Schein J."/>
            <person name="Krzywinski M."/>
            <person name="Kwon-Chung K.J."/>
            <person name="Varma A."/>
            <person name="Wang J."/>
            <person name="Brunham R."/>
            <person name="Fyfe M."/>
            <person name="Ouellette B.F."/>
            <person name="Siddiqui A."/>
            <person name="Marra M."/>
            <person name="Jones S."/>
            <person name="Holt R."/>
            <person name="Birren B.W."/>
            <person name="Galagan J.E."/>
            <person name="Cuomo C.A."/>
        </authorList>
    </citation>
    <scope>NUCLEOTIDE SEQUENCE [LARGE SCALE GENOMIC DNA]</scope>
    <source>
        <strain evidence="7 8">R265</strain>
    </source>
</reference>
<dbReference type="GO" id="GO:0005681">
    <property type="term" value="C:spliceosomal complex"/>
    <property type="evidence" value="ECO:0007669"/>
    <property type="project" value="InterPro"/>
</dbReference>
<dbReference type="SUPFAM" id="SSF57667">
    <property type="entry name" value="beta-beta-alpha zinc fingers"/>
    <property type="match status" value="1"/>
</dbReference>
<dbReference type="InterPro" id="IPR036236">
    <property type="entry name" value="Znf_C2H2_sf"/>
</dbReference>
<dbReference type="OMA" id="VDHRRKW"/>
<feature type="compositionally biased region" description="Basic and acidic residues" evidence="5">
    <location>
        <begin position="230"/>
        <end position="259"/>
    </location>
</feature>
<keyword evidence="8" id="KW-1185">Reference proteome</keyword>
<evidence type="ECO:0000256" key="2">
    <source>
        <dbReference type="ARBA" id="ARBA00022771"/>
    </source>
</evidence>
<dbReference type="InterPro" id="IPR013087">
    <property type="entry name" value="Znf_C2H2_type"/>
</dbReference>
<feature type="compositionally biased region" description="Basic and acidic residues" evidence="5">
    <location>
        <begin position="1"/>
        <end position="40"/>
    </location>
</feature>
<dbReference type="InterPro" id="IPR003604">
    <property type="entry name" value="Matrin/U1-like-C_Znf_C2H2"/>
</dbReference>
<dbReference type="SMART" id="SM00451">
    <property type="entry name" value="ZnF_U1"/>
    <property type="match status" value="1"/>
</dbReference>
<dbReference type="PANTHER" id="PTHR45986">
    <property type="entry name" value="ZINC FINGER MATRIN-TYPE PROTEIN 2"/>
    <property type="match status" value="1"/>
</dbReference>
<dbReference type="PANTHER" id="PTHR45986:SF1">
    <property type="entry name" value="ZINC FINGER MATRIN-TYPE PROTEIN 2"/>
    <property type="match status" value="1"/>
</dbReference>
<dbReference type="InterPro" id="IPR040107">
    <property type="entry name" value="Snu23"/>
</dbReference>
<keyword evidence="3" id="KW-0862">Zinc</keyword>
<dbReference type="VEuPathDB" id="FungiDB:CNBG_2502"/>
<dbReference type="HOGENOM" id="CLU_067237_2_1_1"/>
<dbReference type="Proteomes" id="UP000029445">
    <property type="component" value="Chromosome 8"/>
</dbReference>
<evidence type="ECO:0000256" key="4">
    <source>
        <dbReference type="ARBA" id="ARBA00023242"/>
    </source>
</evidence>
<organism evidence="7 8">
    <name type="scientific">Cryptococcus deuterogattii (strain R265)</name>
    <name type="common">Cryptococcus gattii VGII (strain R265)</name>
    <dbReference type="NCBI Taxonomy" id="294750"/>
    <lineage>
        <taxon>Eukaryota</taxon>
        <taxon>Fungi</taxon>
        <taxon>Dikarya</taxon>
        <taxon>Basidiomycota</taxon>
        <taxon>Agaricomycotina</taxon>
        <taxon>Tremellomycetes</taxon>
        <taxon>Tremellales</taxon>
        <taxon>Cryptococcaceae</taxon>
        <taxon>Cryptococcus</taxon>
        <taxon>Cryptococcus gattii species complex</taxon>
    </lineage>
</organism>
<dbReference type="EMBL" id="CP025766">
    <property type="protein sequence ID" value="KGB76664.1"/>
    <property type="molecule type" value="Genomic_DNA"/>
</dbReference>
<dbReference type="InterPro" id="IPR022755">
    <property type="entry name" value="Znf_C2H2_jaz"/>
</dbReference>
<sequence>MADKPKAERPSWNKEEFATKAKEKDQEAYEHAKAAEESLAKGHAPKKQSQYDDLPKPTELLKARTEDLGLTKNLNKTMLVTTSTTGKGPRGAGFYCELCNRTFKDSLAYLDHVNGRLHLLKLGQSTHVERSTLSQVRAKIASLRAATRQKVTAKNFDFQSRLKAVKNAQEAEKERRKEERRKKKMERERREERRRMGILDDDDEGNGDEKGEKMDVDGPEKHAKNGKKDKRQERKEKREQQERDQQRDKEVEKAIRENEDMSTMMGFGGFGTTKRK</sequence>
<dbReference type="GO" id="GO:0003676">
    <property type="term" value="F:nucleic acid binding"/>
    <property type="evidence" value="ECO:0007669"/>
    <property type="project" value="InterPro"/>
</dbReference>